<protein>
    <submittedName>
        <fullName evidence="1">Hypp5594 protein</fullName>
    </submittedName>
</protein>
<name>A0A8J9VE45_BRALA</name>
<organism evidence="1 2">
    <name type="scientific">Branchiostoma lanceolatum</name>
    <name type="common">Common lancelet</name>
    <name type="synonym">Amphioxus lanceolatum</name>
    <dbReference type="NCBI Taxonomy" id="7740"/>
    <lineage>
        <taxon>Eukaryota</taxon>
        <taxon>Metazoa</taxon>
        <taxon>Chordata</taxon>
        <taxon>Cephalochordata</taxon>
        <taxon>Leptocardii</taxon>
        <taxon>Amphioxiformes</taxon>
        <taxon>Branchiostomatidae</taxon>
        <taxon>Branchiostoma</taxon>
    </lineage>
</organism>
<keyword evidence="2" id="KW-1185">Reference proteome</keyword>
<evidence type="ECO:0000313" key="1">
    <source>
        <dbReference type="EMBL" id="CAH1238493.1"/>
    </source>
</evidence>
<accession>A0A8J9VE45</accession>
<gene>
    <name evidence="1" type="primary">Hypp5594</name>
    <name evidence="1" type="ORF">BLAG_LOCUS3079</name>
</gene>
<proteinExistence type="predicted"/>
<dbReference type="AlphaFoldDB" id="A0A8J9VE45"/>
<dbReference type="InterPro" id="IPR013761">
    <property type="entry name" value="SAM/pointed_sf"/>
</dbReference>
<reference evidence="1" key="1">
    <citation type="submission" date="2022-01" db="EMBL/GenBank/DDBJ databases">
        <authorList>
            <person name="Braso-Vives M."/>
        </authorList>
    </citation>
    <scope>NUCLEOTIDE SEQUENCE</scope>
</reference>
<evidence type="ECO:0000313" key="2">
    <source>
        <dbReference type="Proteomes" id="UP000838412"/>
    </source>
</evidence>
<dbReference type="Proteomes" id="UP000838412">
    <property type="component" value="Chromosome 10"/>
</dbReference>
<dbReference type="SUPFAM" id="SSF47769">
    <property type="entry name" value="SAM/Pointed domain"/>
    <property type="match status" value="1"/>
</dbReference>
<sequence>MHVCSCSSNELSAAVHELEQRSGHDNPCVQHQYDLVNMHQTGPHAQTGEANGTVVTFQNLQRFQRANGIQKQNQMPKVDASRDEKSVPEGLTVNMDSSGYAFLQKSTMCPAYPTDAAYTDPVLYRFLKCNGFSEFMDMFTDKGLTLSFLRTASEKDLINFGIPIAIAVAVLKTLHEQPCHENEYTSLNNVGQPATKPIANVDE</sequence>
<dbReference type="EMBL" id="OV696695">
    <property type="protein sequence ID" value="CAH1238493.1"/>
    <property type="molecule type" value="Genomic_DNA"/>
</dbReference>